<dbReference type="InterPro" id="IPR044665">
    <property type="entry name" value="E_coli_cyclophilin_A-like"/>
</dbReference>
<dbReference type="PRINTS" id="PR00153">
    <property type="entry name" value="CSAPPISMRASE"/>
</dbReference>
<dbReference type="InterPro" id="IPR002130">
    <property type="entry name" value="Cyclophilin-type_PPIase_dom"/>
</dbReference>
<reference evidence="6 7" key="1">
    <citation type="submission" date="2020-04" db="EMBL/GenBank/DDBJ databases">
        <title>Azohydromonas sp. isolated from soil.</title>
        <authorList>
            <person name="Dahal R.H."/>
        </authorList>
    </citation>
    <scope>NUCLEOTIDE SEQUENCE [LARGE SCALE GENOMIC DNA]</scope>
    <source>
        <strain evidence="6 7">G-1-1-14</strain>
    </source>
</reference>
<gene>
    <name evidence="6" type="ORF">HHL10_20670</name>
</gene>
<comment type="caution">
    <text evidence="6">The sequence shown here is derived from an EMBL/GenBank/DDBJ whole genome shotgun (WGS) entry which is preliminary data.</text>
</comment>
<dbReference type="InterPro" id="IPR020892">
    <property type="entry name" value="Cyclophilin-type_PPIase_CS"/>
</dbReference>
<comment type="function">
    <text evidence="4">PPIases accelerate the folding of proteins. It catalyzes the cis-trans isomerization of proline imidic peptide bonds in oligopeptides.</text>
</comment>
<evidence type="ECO:0000256" key="3">
    <source>
        <dbReference type="ARBA" id="ARBA00023235"/>
    </source>
</evidence>
<feature type="domain" description="PPIase cyclophilin-type" evidence="5">
    <location>
        <begin position="35"/>
        <end position="187"/>
    </location>
</feature>
<dbReference type="GO" id="GO:0003755">
    <property type="term" value="F:peptidyl-prolyl cis-trans isomerase activity"/>
    <property type="evidence" value="ECO:0007669"/>
    <property type="project" value="UniProtKB-UniRule"/>
</dbReference>
<proteinExistence type="inferred from homology"/>
<dbReference type="Proteomes" id="UP000574067">
    <property type="component" value="Unassembled WGS sequence"/>
</dbReference>
<comment type="similarity">
    <text evidence="1 4">Belongs to the cyclophilin-type PPIase family.</text>
</comment>
<dbReference type="PROSITE" id="PS00170">
    <property type="entry name" value="CSA_PPIASE_1"/>
    <property type="match status" value="1"/>
</dbReference>
<accession>A0A848FGF6</accession>
<dbReference type="Gene3D" id="2.40.100.10">
    <property type="entry name" value="Cyclophilin-like"/>
    <property type="match status" value="1"/>
</dbReference>
<feature type="signal peptide" evidence="4">
    <location>
        <begin position="1"/>
        <end position="25"/>
    </location>
</feature>
<dbReference type="AlphaFoldDB" id="A0A848FGF6"/>
<evidence type="ECO:0000259" key="5">
    <source>
        <dbReference type="PROSITE" id="PS50072"/>
    </source>
</evidence>
<evidence type="ECO:0000256" key="4">
    <source>
        <dbReference type="RuleBase" id="RU363019"/>
    </source>
</evidence>
<dbReference type="PROSITE" id="PS50072">
    <property type="entry name" value="CSA_PPIASE_2"/>
    <property type="match status" value="1"/>
</dbReference>
<keyword evidence="3 4" id="KW-0413">Isomerase</keyword>
<dbReference type="EMBL" id="JABBFW010000018">
    <property type="protein sequence ID" value="NML17389.1"/>
    <property type="molecule type" value="Genomic_DNA"/>
</dbReference>
<name>A0A848FGF6_9BURK</name>
<evidence type="ECO:0000313" key="7">
    <source>
        <dbReference type="Proteomes" id="UP000574067"/>
    </source>
</evidence>
<evidence type="ECO:0000256" key="1">
    <source>
        <dbReference type="ARBA" id="ARBA00007365"/>
    </source>
</evidence>
<keyword evidence="4" id="KW-0732">Signal</keyword>
<dbReference type="Pfam" id="PF00160">
    <property type="entry name" value="Pro_isomerase"/>
    <property type="match status" value="1"/>
</dbReference>
<protein>
    <recommendedName>
        <fullName evidence="4">Peptidyl-prolyl cis-trans isomerase</fullName>
        <shortName evidence="4">PPIase</shortName>
        <ecNumber evidence="4">5.2.1.8</ecNumber>
    </recommendedName>
</protein>
<keyword evidence="2 4" id="KW-0697">Rotamase</keyword>
<dbReference type="SUPFAM" id="SSF50891">
    <property type="entry name" value="Cyclophilin-like"/>
    <property type="match status" value="1"/>
</dbReference>
<sequence length="189" mass="20396">MPRLAALATLSVAFALCTSASSALAQKVKLQTSEGDIVIELASDKAPKTVDNFVQYVRAGQYDGTVFHRVIEDFMIQGGGMTPDLKEKPTRAPIPLESRNGLSNVRGSVSMARTMVPDSATAQFFINVKDNPFLDQPNARDGNGYAVFGKVVLGMDVVDKIRKVPTGNKGPHQNVPLQPVLINKVTLEK</sequence>
<dbReference type="EC" id="5.2.1.8" evidence="4"/>
<comment type="catalytic activity">
    <reaction evidence="4">
        <text>[protein]-peptidylproline (omega=180) = [protein]-peptidylproline (omega=0)</text>
        <dbReference type="Rhea" id="RHEA:16237"/>
        <dbReference type="Rhea" id="RHEA-COMP:10747"/>
        <dbReference type="Rhea" id="RHEA-COMP:10748"/>
        <dbReference type="ChEBI" id="CHEBI:83833"/>
        <dbReference type="ChEBI" id="CHEBI:83834"/>
        <dbReference type="EC" id="5.2.1.8"/>
    </reaction>
</comment>
<dbReference type="InterPro" id="IPR029000">
    <property type="entry name" value="Cyclophilin-like_dom_sf"/>
</dbReference>
<dbReference type="GO" id="GO:0006457">
    <property type="term" value="P:protein folding"/>
    <property type="evidence" value="ECO:0007669"/>
    <property type="project" value="InterPro"/>
</dbReference>
<organism evidence="6 7">
    <name type="scientific">Azohydromonas caseinilytica</name>
    <dbReference type="NCBI Taxonomy" id="2728836"/>
    <lineage>
        <taxon>Bacteria</taxon>
        <taxon>Pseudomonadati</taxon>
        <taxon>Pseudomonadota</taxon>
        <taxon>Betaproteobacteria</taxon>
        <taxon>Burkholderiales</taxon>
        <taxon>Sphaerotilaceae</taxon>
        <taxon>Azohydromonas</taxon>
    </lineage>
</organism>
<evidence type="ECO:0000313" key="6">
    <source>
        <dbReference type="EMBL" id="NML17389.1"/>
    </source>
</evidence>
<feature type="chain" id="PRO_5033091505" description="Peptidyl-prolyl cis-trans isomerase" evidence="4">
    <location>
        <begin position="26"/>
        <end position="189"/>
    </location>
</feature>
<evidence type="ECO:0000256" key="2">
    <source>
        <dbReference type="ARBA" id="ARBA00023110"/>
    </source>
</evidence>
<dbReference type="CDD" id="cd01920">
    <property type="entry name" value="cyclophilin_EcCYP_like"/>
    <property type="match status" value="1"/>
</dbReference>
<dbReference type="PANTHER" id="PTHR43246">
    <property type="entry name" value="PEPTIDYL-PROLYL CIS-TRANS ISOMERASE CYP38, CHLOROPLASTIC"/>
    <property type="match status" value="1"/>
</dbReference>
<keyword evidence="7" id="KW-1185">Reference proteome</keyword>
<dbReference type="RefSeq" id="WP_169162295.1">
    <property type="nucleotide sequence ID" value="NZ_JABBFW010000018.1"/>
</dbReference>